<proteinExistence type="predicted"/>
<dbReference type="Proteomes" id="UP000434036">
    <property type="component" value="Unassembled WGS sequence"/>
</dbReference>
<protein>
    <submittedName>
        <fullName evidence="1">Uncharacterized protein</fullName>
    </submittedName>
</protein>
<dbReference type="EMBL" id="WUUQ01000002">
    <property type="protein sequence ID" value="MXQ73966.1"/>
    <property type="molecule type" value="Genomic_DNA"/>
</dbReference>
<organism evidence="1 2">
    <name type="scientific">Copranaerobaculum intestinale</name>
    <dbReference type="NCBI Taxonomy" id="2692629"/>
    <lineage>
        <taxon>Bacteria</taxon>
        <taxon>Bacillati</taxon>
        <taxon>Bacillota</taxon>
        <taxon>Erysipelotrichia</taxon>
        <taxon>Erysipelotrichales</taxon>
        <taxon>Erysipelotrichaceae</taxon>
        <taxon>Copranaerobaculum</taxon>
    </lineage>
</organism>
<reference evidence="1 2" key="2">
    <citation type="submission" date="2020-01" db="EMBL/GenBank/DDBJ databases">
        <title>Clostridiaceae sp. nov. isolated from the gut of human by culturomics.</title>
        <authorList>
            <person name="Chang Y."/>
        </authorList>
    </citation>
    <scope>NUCLEOTIDE SEQUENCE [LARGE SCALE GENOMIC DNA]</scope>
    <source>
        <strain evidence="1 2">DONG20-135</strain>
    </source>
</reference>
<name>A0A6N8U709_9FIRM</name>
<evidence type="ECO:0000313" key="2">
    <source>
        <dbReference type="Proteomes" id="UP000434036"/>
    </source>
</evidence>
<dbReference type="AlphaFoldDB" id="A0A6N8U709"/>
<reference evidence="1 2" key="1">
    <citation type="submission" date="2019-12" db="EMBL/GenBank/DDBJ databases">
        <authorList>
            <person name="Yang R."/>
        </authorList>
    </citation>
    <scope>NUCLEOTIDE SEQUENCE [LARGE SCALE GENOMIC DNA]</scope>
    <source>
        <strain evidence="1 2">DONG20-135</strain>
    </source>
</reference>
<accession>A0A6N8U709</accession>
<evidence type="ECO:0000313" key="1">
    <source>
        <dbReference type="EMBL" id="MXQ73966.1"/>
    </source>
</evidence>
<sequence>MKKELLILTAGLAAGMYIGYTREDELDDVCRKTKKCRRKMMKKMHSMEDGLCDYLDIH</sequence>
<gene>
    <name evidence="1" type="ORF">GSF08_08430</name>
</gene>
<dbReference type="RefSeq" id="WP_160625363.1">
    <property type="nucleotide sequence ID" value="NZ_WUUQ01000002.1"/>
</dbReference>
<comment type="caution">
    <text evidence="1">The sequence shown here is derived from an EMBL/GenBank/DDBJ whole genome shotgun (WGS) entry which is preliminary data.</text>
</comment>
<keyword evidence="2" id="KW-1185">Reference proteome</keyword>